<dbReference type="SUPFAM" id="SSF47819">
    <property type="entry name" value="HRDC-like"/>
    <property type="match status" value="2"/>
</dbReference>
<dbReference type="SUPFAM" id="SSF53098">
    <property type="entry name" value="Ribonuclease H-like"/>
    <property type="match status" value="1"/>
</dbReference>
<evidence type="ECO:0000256" key="2">
    <source>
        <dbReference type="ARBA" id="ARBA00022694"/>
    </source>
</evidence>
<evidence type="ECO:0000313" key="8">
    <source>
        <dbReference type="Proteomes" id="UP000029391"/>
    </source>
</evidence>
<dbReference type="SMART" id="SM00474">
    <property type="entry name" value="35EXOc"/>
    <property type="match status" value="1"/>
</dbReference>
<dbReference type="Proteomes" id="UP000029391">
    <property type="component" value="Unassembled WGS sequence"/>
</dbReference>
<dbReference type="InterPro" id="IPR044876">
    <property type="entry name" value="HRDC_dom_sf"/>
</dbReference>
<dbReference type="GO" id="GO:0000166">
    <property type="term" value="F:nucleotide binding"/>
    <property type="evidence" value="ECO:0007669"/>
    <property type="project" value="InterPro"/>
</dbReference>
<dbReference type="EMBL" id="AWXU01000025">
    <property type="protein sequence ID" value="KFN50082.1"/>
    <property type="molecule type" value="Genomic_DNA"/>
</dbReference>
<evidence type="ECO:0000313" key="7">
    <source>
        <dbReference type="EMBL" id="KFN50082.1"/>
    </source>
</evidence>
<dbReference type="OrthoDB" id="9800549at2"/>
<dbReference type="InterPro" id="IPR048579">
    <property type="entry name" value="RNAseD_HRDC_C"/>
</dbReference>
<keyword evidence="2" id="KW-0819">tRNA processing</keyword>
<dbReference type="InterPro" id="IPR036397">
    <property type="entry name" value="RNaseH_sf"/>
</dbReference>
<dbReference type="InterPro" id="IPR002562">
    <property type="entry name" value="3'-5'_exonuclease_dom"/>
</dbReference>
<dbReference type="Pfam" id="PF21293">
    <property type="entry name" value="RNAseD_HRDC_C"/>
    <property type="match status" value="1"/>
</dbReference>
<evidence type="ECO:0000256" key="4">
    <source>
        <dbReference type="ARBA" id="ARBA00022801"/>
    </source>
</evidence>
<protein>
    <recommendedName>
        <fullName evidence="6">HRDC domain-containing protein</fullName>
    </recommendedName>
</protein>
<evidence type="ECO:0000256" key="5">
    <source>
        <dbReference type="ARBA" id="ARBA00022839"/>
    </source>
</evidence>
<dbReference type="InterPro" id="IPR010997">
    <property type="entry name" value="HRDC-like_sf"/>
</dbReference>
<dbReference type="Gene3D" id="1.10.150.80">
    <property type="entry name" value="HRDC domain"/>
    <property type="match status" value="2"/>
</dbReference>
<reference evidence="7 8" key="1">
    <citation type="submission" date="2013-09" db="EMBL/GenBank/DDBJ databases">
        <title>Genome sequencing of Arenimonas composti.</title>
        <authorList>
            <person name="Chen F."/>
            <person name="Wang G."/>
        </authorList>
    </citation>
    <scope>NUCLEOTIDE SEQUENCE [LARGE SCALE GENOMIC DNA]</scope>
    <source>
        <strain evidence="7 8">TR7-09</strain>
    </source>
</reference>
<dbReference type="PROSITE" id="PS50967">
    <property type="entry name" value="HRDC"/>
    <property type="match status" value="1"/>
</dbReference>
<keyword evidence="3" id="KW-0540">Nuclease</keyword>
<dbReference type="Gene3D" id="3.30.420.10">
    <property type="entry name" value="Ribonuclease H-like superfamily/Ribonuclease H"/>
    <property type="match status" value="1"/>
</dbReference>
<evidence type="ECO:0000256" key="3">
    <source>
        <dbReference type="ARBA" id="ARBA00022722"/>
    </source>
</evidence>
<organism evidence="7 8">
    <name type="scientific">Arenimonas composti TR7-09 = DSM 18010</name>
    <dbReference type="NCBI Taxonomy" id="1121013"/>
    <lineage>
        <taxon>Bacteria</taxon>
        <taxon>Pseudomonadati</taxon>
        <taxon>Pseudomonadota</taxon>
        <taxon>Gammaproteobacteria</taxon>
        <taxon>Lysobacterales</taxon>
        <taxon>Lysobacteraceae</taxon>
        <taxon>Arenimonas</taxon>
    </lineage>
</organism>
<sequence>MSLWIDTPAALTAHLARWSGQPLVALDTEFIRERTFYPQLALVQLAVPGDILLVDPTVPGMAEALRPLLRDPAVTKLMHSASEDLQALQRGCEALPEPLFDTQVAAALCGLGTGLGYQKLVEMVTGVTLAKGETRSDWLRRPLSDAQRDYAADDVRYLHEVHAFLAPKLAELGRADWLAADAARALRQAGNDADEPFPHLALRSAQGLDAAAQLRLFRLLRWRDAEARRADRPRSWILDNELAVLLARRPPADETALRQVLERHPRSPRKSRELLWTLLTAPATADEGGLPLAQPENRDKQTVKALQQAVAAVAEAHGLPEGLLCARRHIESLVDGRPWPDALEGWRRTLLEPHFAPLLSKG</sequence>
<accession>A0A091BEY1</accession>
<dbReference type="STRING" id="1121013.GCA_000426365_00341"/>
<keyword evidence="5" id="KW-0269">Exonuclease</keyword>
<evidence type="ECO:0000259" key="6">
    <source>
        <dbReference type="PROSITE" id="PS50967"/>
    </source>
</evidence>
<proteinExistence type="predicted"/>
<dbReference type="PANTHER" id="PTHR47649:SF1">
    <property type="entry name" value="RIBONUCLEASE D"/>
    <property type="match status" value="1"/>
</dbReference>
<keyword evidence="4" id="KW-0378">Hydrolase</keyword>
<evidence type="ECO:0000256" key="1">
    <source>
        <dbReference type="ARBA" id="ARBA00022490"/>
    </source>
</evidence>
<dbReference type="Pfam" id="PF01612">
    <property type="entry name" value="DNA_pol_A_exo1"/>
    <property type="match status" value="1"/>
</dbReference>
<dbReference type="GO" id="GO:0008408">
    <property type="term" value="F:3'-5' exonuclease activity"/>
    <property type="evidence" value="ECO:0007669"/>
    <property type="project" value="InterPro"/>
</dbReference>
<feature type="domain" description="HRDC" evidence="6">
    <location>
        <begin position="209"/>
        <end position="288"/>
    </location>
</feature>
<dbReference type="PANTHER" id="PTHR47649">
    <property type="entry name" value="RIBONUCLEASE D"/>
    <property type="match status" value="1"/>
</dbReference>
<dbReference type="eggNOG" id="COG0349">
    <property type="taxonomic scope" value="Bacteria"/>
</dbReference>
<dbReference type="GO" id="GO:0033890">
    <property type="term" value="F:ribonuclease D activity"/>
    <property type="evidence" value="ECO:0007669"/>
    <property type="project" value="InterPro"/>
</dbReference>
<dbReference type="InterPro" id="IPR012337">
    <property type="entry name" value="RNaseH-like_sf"/>
</dbReference>
<dbReference type="RefSeq" id="WP_026815883.1">
    <property type="nucleotide sequence ID" value="NZ_AUFF01000001.1"/>
</dbReference>
<name>A0A091BEY1_9GAMM</name>
<dbReference type="GO" id="GO:0008033">
    <property type="term" value="P:tRNA processing"/>
    <property type="evidence" value="ECO:0007669"/>
    <property type="project" value="UniProtKB-KW"/>
</dbReference>
<dbReference type="InterPro" id="IPR002121">
    <property type="entry name" value="HRDC_dom"/>
</dbReference>
<dbReference type="Pfam" id="PF00570">
    <property type="entry name" value="HRDC"/>
    <property type="match status" value="1"/>
</dbReference>
<dbReference type="CDD" id="cd06142">
    <property type="entry name" value="RNaseD_exo"/>
    <property type="match status" value="1"/>
</dbReference>
<dbReference type="GO" id="GO:0003676">
    <property type="term" value="F:nucleic acid binding"/>
    <property type="evidence" value="ECO:0007669"/>
    <property type="project" value="InterPro"/>
</dbReference>
<dbReference type="AlphaFoldDB" id="A0A091BEY1"/>
<dbReference type="InterPro" id="IPR051086">
    <property type="entry name" value="RNase_D-like"/>
</dbReference>
<gene>
    <name evidence="7" type="ORF">P873_00900</name>
</gene>
<keyword evidence="8" id="KW-1185">Reference proteome</keyword>
<comment type="caution">
    <text evidence="7">The sequence shown here is derived from an EMBL/GenBank/DDBJ whole genome shotgun (WGS) entry which is preliminary data.</text>
</comment>
<keyword evidence="1" id="KW-0963">Cytoplasm</keyword>
<dbReference type="InterPro" id="IPR006292">
    <property type="entry name" value="RNase_D"/>
</dbReference>
<dbReference type="NCBIfam" id="TIGR01388">
    <property type="entry name" value="rnd"/>
    <property type="match status" value="1"/>
</dbReference>